<accession>A0A843WXW9</accession>
<feature type="region of interest" description="Disordered" evidence="1">
    <location>
        <begin position="62"/>
        <end position="84"/>
    </location>
</feature>
<reference evidence="2" key="1">
    <citation type="submission" date="2017-07" db="EMBL/GenBank/DDBJ databases">
        <title>Taro Niue Genome Assembly and Annotation.</title>
        <authorList>
            <person name="Atibalentja N."/>
            <person name="Keating K."/>
            <person name="Fields C.J."/>
        </authorList>
    </citation>
    <scope>NUCLEOTIDE SEQUENCE</scope>
    <source>
        <strain evidence="2">Niue_2</strain>
        <tissue evidence="2">Leaf</tissue>
    </source>
</reference>
<feature type="region of interest" description="Disordered" evidence="1">
    <location>
        <begin position="100"/>
        <end position="134"/>
    </location>
</feature>
<keyword evidence="3" id="KW-1185">Reference proteome</keyword>
<comment type="caution">
    <text evidence="2">The sequence shown here is derived from an EMBL/GenBank/DDBJ whole genome shotgun (WGS) entry which is preliminary data.</text>
</comment>
<evidence type="ECO:0000313" key="3">
    <source>
        <dbReference type="Proteomes" id="UP000652761"/>
    </source>
</evidence>
<protein>
    <submittedName>
        <fullName evidence="2">Uncharacterized protein</fullName>
    </submittedName>
</protein>
<organism evidence="2 3">
    <name type="scientific">Colocasia esculenta</name>
    <name type="common">Wild taro</name>
    <name type="synonym">Arum esculentum</name>
    <dbReference type="NCBI Taxonomy" id="4460"/>
    <lineage>
        <taxon>Eukaryota</taxon>
        <taxon>Viridiplantae</taxon>
        <taxon>Streptophyta</taxon>
        <taxon>Embryophyta</taxon>
        <taxon>Tracheophyta</taxon>
        <taxon>Spermatophyta</taxon>
        <taxon>Magnoliopsida</taxon>
        <taxon>Liliopsida</taxon>
        <taxon>Araceae</taxon>
        <taxon>Aroideae</taxon>
        <taxon>Colocasieae</taxon>
        <taxon>Colocasia</taxon>
    </lineage>
</organism>
<dbReference type="OrthoDB" id="1899413at2759"/>
<name>A0A843WXW9_COLES</name>
<evidence type="ECO:0000313" key="2">
    <source>
        <dbReference type="EMBL" id="MQM12886.1"/>
    </source>
</evidence>
<evidence type="ECO:0000256" key="1">
    <source>
        <dbReference type="SAM" id="MobiDB-lite"/>
    </source>
</evidence>
<feature type="region of interest" description="Disordered" evidence="1">
    <location>
        <begin position="1"/>
        <end position="24"/>
    </location>
</feature>
<dbReference type="AlphaFoldDB" id="A0A843WXW9"/>
<gene>
    <name evidence="2" type="ORF">Taro_045809</name>
</gene>
<dbReference type="Proteomes" id="UP000652761">
    <property type="component" value="Unassembled WGS sequence"/>
</dbReference>
<dbReference type="EMBL" id="NMUH01005486">
    <property type="protein sequence ID" value="MQM12886.1"/>
    <property type="molecule type" value="Genomic_DNA"/>
</dbReference>
<proteinExistence type="predicted"/>
<sequence length="157" mass="17291">MEEEAGEQQRRSKPGRVMRVVHGDEEGRRVVEKVAVPETRRPDTIRYVERKLWEKGLHRMERHPVHGGYGPHKSGHGGKYTWEGPADRAHAELDPAPAAIDEADPNYERPGVEVGGAAAAGEEEEEEQGGGLVVGEVEVAEAREGVSRIEVLPPLRP</sequence>